<reference evidence="1" key="1">
    <citation type="submission" date="2020-05" db="EMBL/GenBank/DDBJ databases">
        <authorList>
            <person name="Chiriac C."/>
            <person name="Salcher M."/>
            <person name="Ghai R."/>
            <person name="Kavagutti S V."/>
        </authorList>
    </citation>
    <scope>NUCLEOTIDE SEQUENCE</scope>
</reference>
<proteinExistence type="predicted"/>
<protein>
    <submittedName>
        <fullName evidence="1">Unannotated protein</fullName>
    </submittedName>
</protein>
<organism evidence="1">
    <name type="scientific">freshwater metagenome</name>
    <dbReference type="NCBI Taxonomy" id="449393"/>
    <lineage>
        <taxon>unclassified sequences</taxon>
        <taxon>metagenomes</taxon>
        <taxon>ecological metagenomes</taxon>
    </lineage>
</organism>
<accession>A0A6J6E8B6</accession>
<name>A0A6J6E8B6_9ZZZZ</name>
<sequence>MQIAGCQLVCNDAGGLALLAGADHDEVQHVVLVEELDALFDAVLKERLKNHVTGAVSRVARATNGRLAVVARVSTEATLINLAFGCAVERETHVFEVDDRVDGFFRENLSRVLIDEVVATLDRVKGVPFPAVFLDVGQSRSHSTLGGTRVRARGVELGDDGGLGLGCSFDGGAHSRPASANDDYVVLVVVHAIDNLRLDVYGVSFAVLRFCLAHGRSITFVKDCGSRVDYAVQNEGRRDACSGGTTGHGSNVKITSVPRTISATAANAMAPRSVRPHALETT</sequence>
<dbReference type="EMBL" id="CAEZTD010000112">
    <property type="protein sequence ID" value="CAB4569578.1"/>
    <property type="molecule type" value="Genomic_DNA"/>
</dbReference>
<gene>
    <name evidence="1" type="ORF">UFOPK1591_01222</name>
</gene>
<evidence type="ECO:0000313" key="1">
    <source>
        <dbReference type="EMBL" id="CAB4569578.1"/>
    </source>
</evidence>
<dbReference type="AlphaFoldDB" id="A0A6J6E8B6"/>